<reference evidence="1" key="1">
    <citation type="submission" date="2022-06" db="EMBL/GenBank/DDBJ databases">
        <title>Phylogenomic reconstructions and comparative analyses of Kickxellomycotina fungi.</title>
        <authorList>
            <person name="Reynolds N.K."/>
            <person name="Stajich J.E."/>
            <person name="Barry K."/>
            <person name="Grigoriev I.V."/>
            <person name="Crous P."/>
            <person name="Smith M.E."/>
        </authorList>
    </citation>
    <scope>NUCLEOTIDE SEQUENCE</scope>
    <source>
        <strain evidence="1">RSA 2271</strain>
    </source>
</reference>
<dbReference type="EMBL" id="JAMZIH010006616">
    <property type="protein sequence ID" value="KAJ1673745.1"/>
    <property type="molecule type" value="Genomic_DNA"/>
</dbReference>
<name>A0ACC1HB06_9FUNG</name>
<proteinExistence type="predicted"/>
<accession>A0ACC1HB06</accession>
<gene>
    <name evidence="1" type="primary">GSH1_1</name>
    <name evidence="1" type="ORF">EV182_004645</name>
</gene>
<sequence length="409" mass="46242">MLVRERADLELLLTATPGTPYDSSLQDLLTVEPNMRLRRLKAKHTLADNEEPLPIGSYPLLGVPGFVESSHKPLGPVLRSLFLPDSVMYPHPRFGTLSGNIRKRRGSKVQINIPIFHDTNTPQPFIDPDVAREGKLGHIDQCDQGAALDDHIYMDAMGFGMGCCCIQMTLQAGNVQSARKLFDHLAPLGAILMALSASTPCYRGYLSDIDCRWDVIGASVDCRTRQERGLEPLTTDRYVIPKSRYGTIDAFLSSDDGHFKDEYNDLGLVYNEEAYKRLRESGVDFNLARHIAHLFIRDPIVIFEELLDQDNTKSSDHFENIQSTNWQNVRFKPPSPDSATGWRVEFRTGEIQFTDFENAALAVFVNLLGRAILAFNLNFYIPVTRMDVNMARAHRRDAVNSAKFYFRKQ</sequence>
<protein>
    <submittedName>
        <fullName evidence="1">Glutamate--cysteine ligase</fullName>
        <ecNumber evidence="1">6.3.2.2</ecNumber>
    </submittedName>
</protein>
<dbReference type="EC" id="6.3.2.2" evidence="1"/>
<evidence type="ECO:0000313" key="2">
    <source>
        <dbReference type="Proteomes" id="UP001145114"/>
    </source>
</evidence>
<keyword evidence="1" id="KW-0436">Ligase</keyword>
<feature type="non-terminal residue" evidence="1">
    <location>
        <position position="409"/>
    </location>
</feature>
<comment type="caution">
    <text evidence="1">The sequence shown here is derived from an EMBL/GenBank/DDBJ whole genome shotgun (WGS) entry which is preliminary data.</text>
</comment>
<dbReference type="Proteomes" id="UP001145114">
    <property type="component" value="Unassembled WGS sequence"/>
</dbReference>
<evidence type="ECO:0000313" key="1">
    <source>
        <dbReference type="EMBL" id="KAJ1673745.1"/>
    </source>
</evidence>
<organism evidence="1 2">
    <name type="scientific">Spiromyces aspiralis</name>
    <dbReference type="NCBI Taxonomy" id="68401"/>
    <lineage>
        <taxon>Eukaryota</taxon>
        <taxon>Fungi</taxon>
        <taxon>Fungi incertae sedis</taxon>
        <taxon>Zoopagomycota</taxon>
        <taxon>Kickxellomycotina</taxon>
        <taxon>Kickxellomycetes</taxon>
        <taxon>Kickxellales</taxon>
        <taxon>Kickxellaceae</taxon>
        <taxon>Spiromyces</taxon>
    </lineage>
</organism>
<keyword evidence="2" id="KW-1185">Reference proteome</keyword>